<reference evidence="2 3" key="1">
    <citation type="submission" date="2016-08" db="EMBL/GenBank/DDBJ databases">
        <authorList>
            <consortium name="Lentinula edodes genome sequencing consortium"/>
            <person name="Sakamoto Y."/>
            <person name="Nakade K."/>
            <person name="Sato S."/>
            <person name="Yoshida Y."/>
            <person name="Miyazaki K."/>
            <person name="Natsume S."/>
            <person name="Konno N."/>
        </authorList>
    </citation>
    <scope>NUCLEOTIDE SEQUENCE [LARGE SCALE GENOMIC DNA]</scope>
    <source>
        <strain evidence="2 3">NBRC 111202</strain>
    </source>
</reference>
<dbReference type="InterPro" id="IPR042534">
    <property type="entry name" value="SAP18_sf"/>
</dbReference>
<proteinExistence type="inferred from homology"/>
<dbReference type="Proteomes" id="UP000188533">
    <property type="component" value="Unassembled WGS sequence"/>
</dbReference>
<dbReference type="EMBL" id="BDGU01000315">
    <property type="protein sequence ID" value="GAW06342.1"/>
    <property type="molecule type" value="Genomic_DNA"/>
</dbReference>
<protein>
    <submittedName>
        <fullName evidence="2">Histone deacetylase complex protein</fullName>
    </submittedName>
</protein>
<accession>A0A1Q3EGM0</accession>
<dbReference type="Pfam" id="PF06487">
    <property type="entry name" value="SAP18"/>
    <property type="match status" value="1"/>
</dbReference>
<sequence length="291" mass="32857">MKSRYCQLAVCRSQGQAPFLIRTFVKIGSFHRLSLFEDATLPTTDEQQIFTWKDATLSEVLTTLRETAPHVPEYRHPLARFAFRTVYADSGNKGRFSQKELGLVYSRDILGEPGTLTSIAPRLLEEADNENREQTHREKEEPIFQSKALQTRLLKTDLDGKPEAMEAGVNLLLLPSEGLCLVEVVAIGEVTQMVEEEEEVEEELVEMTEMIGFLLQGHLEEQEDAVGETVAGEVAGVVLVRVPGVLHDDVAQRMTDFRSDDLYYYCFLVLHEDPSTSICLHVHKSVIDYIV</sequence>
<dbReference type="Gene3D" id="3.10.20.550">
    <property type="entry name" value="ASAP complex, SAP18 subunit"/>
    <property type="match status" value="1"/>
</dbReference>
<evidence type="ECO:0000313" key="2">
    <source>
        <dbReference type="EMBL" id="GAW06342.1"/>
    </source>
</evidence>
<name>A0A1Q3EGM0_LENED</name>
<dbReference type="InterPro" id="IPR010516">
    <property type="entry name" value="SAP18"/>
</dbReference>
<dbReference type="GO" id="GO:0005634">
    <property type="term" value="C:nucleus"/>
    <property type="evidence" value="ECO:0007669"/>
    <property type="project" value="TreeGrafter"/>
</dbReference>
<gene>
    <name evidence="2" type="ORF">LENED_008261</name>
</gene>
<evidence type="ECO:0000313" key="3">
    <source>
        <dbReference type="Proteomes" id="UP000188533"/>
    </source>
</evidence>
<dbReference type="PANTHER" id="PTHR13082">
    <property type="entry name" value="SAP18"/>
    <property type="match status" value="1"/>
</dbReference>
<evidence type="ECO:0000256" key="1">
    <source>
        <dbReference type="ARBA" id="ARBA00009143"/>
    </source>
</evidence>
<dbReference type="STRING" id="5353.A0A1Q3EGM0"/>
<organism evidence="2 3">
    <name type="scientific">Lentinula edodes</name>
    <name type="common">Shiitake mushroom</name>
    <name type="synonym">Lentinus edodes</name>
    <dbReference type="NCBI Taxonomy" id="5353"/>
    <lineage>
        <taxon>Eukaryota</taxon>
        <taxon>Fungi</taxon>
        <taxon>Dikarya</taxon>
        <taxon>Basidiomycota</taxon>
        <taxon>Agaricomycotina</taxon>
        <taxon>Agaricomycetes</taxon>
        <taxon>Agaricomycetidae</taxon>
        <taxon>Agaricales</taxon>
        <taxon>Marasmiineae</taxon>
        <taxon>Omphalotaceae</taxon>
        <taxon>Lentinula</taxon>
    </lineage>
</organism>
<dbReference type="AlphaFoldDB" id="A0A1Q3EGM0"/>
<comment type="similarity">
    <text evidence="1">Belongs to the SAP18 family.</text>
</comment>
<keyword evidence="3" id="KW-1185">Reference proteome</keyword>
<comment type="caution">
    <text evidence="2">The sequence shown here is derived from an EMBL/GenBank/DDBJ whole genome shotgun (WGS) entry which is preliminary data.</text>
</comment>
<dbReference type="PANTHER" id="PTHR13082:SF0">
    <property type="entry name" value="HISTONE DEACETYLASE COMPLEX SUBUNIT SAP18"/>
    <property type="match status" value="1"/>
</dbReference>
<reference evidence="2 3" key="2">
    <citation type="submission" date="2017-02" db="EMBL/GenBank/DDBJ databases">
        <title>A genome survey and senescence transcriptome analysis in Lentinula edodes.</title>
        <authorList>
            <person name="Sakamoto Y."/>
            <person name="Nakade K."/>
            <person name="Sato S."/>
            <person name="Yoshida Y."/>
            <person name="Miyazaki K."/>
            <person name="Natsume S."/>
            <person name="Konno N."/>
        </authorList>
    </citation>
    <scope>NUCLEOTIDE SEQUENCE [LARGE SCALE GENOMIC DNA]</scope>
    <source>
        <strain evidence="2 3">NBRC 111202</strain>
    </source>
</reference>